<dbReference type="OrthoDB" id="1715639at2"/>
<feature type="compositionally biased region" description="Basic and acidic residues" evidence="2">
    <location>
        <begin position="424"/>
        <end position="457"/>
    </location>
</feature>
<organism evidence="4 5">
    <name type="scientific">Maledivibacter halophilus</name>
    <dbReference type="NCBI Taxonomy" id="36842"/>
    <lineage>
        <taxon>Bacteria</taxon>
        <taxon>Bacillati</taxon>
        <taxon>Bacillota</taxon>
        <taxon>Clostridia</taxon>
        <taxon>Peptostreptococcales</taxon>
        <taxon>Caminicellaceae</taxon>
        <taxon>Maledivibacter</taxon>
    </lineage>
</organism>
<feature type="transmembrane region" description="Helical" evidence="3">
    <location>
        <begin position="21"/>
        <end position="44"/>
    </location>
</feature>
<dbReference type="STRING" id="36842.SAMN02194393_00878"/>
<evidence type="ECO:0000256" key="3">
    <source>
        <dbReference type="SAM" id="Phobius"/>
    </source>
</evidence>
<dbReference type="EMBL" id="FUZT01000002">
    <property type="protein sequence ID" value="SKC45770.1"/>
    <property type="molecule type" value="Genomic_DNA"/>
</dbReference>
<feature type="transmembrane region" description="Helical" evidence="3">
    <location>
        <begin position="56"/>
        <end position="73"/>
    </location>
</feature>
<evidence type="ECO:0000313" key="5">
    <source>
        <dbReference type="Proteomes" id="UP000190285"/>
    </source>
</evidence>
<keyword evidence="3" id="KW-1133">Transmembrane helix</keyword>
<dbReference type="RefSeq" id="WP_079489649.1">
    <property type="nucleotide sequence ID" value="NZ_FUZT01000002.1"/>
</dbReference>
<reference evidence="4 5" key="1">
    <citation type="submission" date="2017-02" db="EMBL/GenBank/DDBJ databases">
        <authorList>
            <person name="Peterson S.W."/>
        </authorList>
    </citation>
    <scope>NUCLEOTIDE SEQUENCE [LARGE SCALE GENOMIC DNA]</scope>
    <source>
        <strain evidence="4 5">M1</strain>
    </source>
</reference>
<feature type="compositionally biased region" description="Basic and acidic residues" evidence="2">
    <location>
        <begin position="357"/>
        <end position="393"/>
    </location>
</feature>
<evidence type="ECO:0000313" key="4">
    <source>
        <dbReference type="EMBL" id="SKC45770.1"/>
    </source>
</evidence>
<feature type="transmembrane region" description="Helical" evidence="3">
    <location>
        <begin position="137"/>
        <end position="154"/>
    </location>
</feature>
<dbReference type="AlphaFoldDB" id="A0A1T5J2Z3"/>
<feature type="coiled-coil region" evidence="1">
    <location>
        <begin position="314"/>
        <end position="354"/>
    </location>
</feature>
<feature type="region of interest" description="Disordered" evidence="2">
    <location>
        <begin position="357"/>
        <end position="467"/>
    </location>
</feature>
<evidence type="ECO:0000256" key="2">
    <source>
        <dbReference type="SAM" id="MobiDB-lite"/>
    </source>
</evidence>
<feature type="coiled-coil region" evidence="1">
    <location>
        <begin position="161"/>
        <end position="242"/>
    </location>
</feature>
<name>A0A1T5J2Z3_9FIRM</name>
<sequence length="525" mass="60584">MRKKKIILVLKKLRRKIWIERIINSIIKGLMVFSILIFIFMIFTQIYPVVYGIKKAVYIFIFTMIISILIGIFKRPKLKEAALVGDKFGLEDRLITYIEYKEENTPLMEIFLEDLKYILENFNPLKKYKIKIKVKRLFTGILFICISLGIYYLPTGTRGVAAEREEINKELTEEAREIKKILEEEMASEEDSNIKKEKKEILKDLEKKIERTFDFKDGAGEIANAQRRIEELYERNNEDILRALAGIFQGVSPDHRDLENALMNRDIENTMDLIKNKIFTEIEQKKILENLKAEEKNYYSVETKEELNKIKKKLENKEFSNETLRKSLEEIKEKKALKDMEKDILSELQESKERFFSKSKDGIEAPKGEKKLSALTKGEKADLKSGEKSREESSELLAGGFGNEAQSNTKGIGRGGKSASGEGTGEKAFGELEKNSQDKRLGDDKGDISNIRGEESKTGNIESKSSNEVFAVEGEKKDLRTELIKYENQGMKYIYKQNIPLERKDLVIKYFMEINGGKTNGEENN</sequence>
<feature type="compositionally biased region" description="Polar residues" evidence="2">
    <location>
        <begin position="458"/>
        <end position="467"/>
    </location>
</feature>
<keyword evidence="1" id="KW-0175">Coiled coil</keyword>
<protein>
    <submittedName>
        <fullName evidence="4">Uncharacterized protein</fullName>
    </submittedName>
</protein>
<gene>
    <name evidence="4" type="ORF">SAMN02194393_00878</name>
</gene>
<proteinExistence type="predicted"/>
<accession>A0A1T5J2Z3</accession>
<keyword evidence="3" id="KW-0812">Transmembrane</keyword>
<keyword evidence="5" id="KW-1185">Reference proteome</keyword>
<keyword evidence="3" id="KW-0472">Membrane</keyword>
<dbReference type="Proteomes" id="UP000190285">
    <property type="component" value="Unassembled WGS sequence"/>
</dbReference>
<evidence type="ECO:0000256" key="1">
    <source>
        <dbReference type="SAM" id="Coils"/>
    </source>
</evidence>